<dbReference type="InterPro" id="IPR007652">
    <property type="entry name" value="A1-4-GlycosylTfrase_dom"/>
</dbReference>
<comment type="pathway">
    <text evidence="2">Glycolipid biosynthesis.</text>
</comment>
<keyword evidence="21" id="KW-1185">Reference proteome</keyword>
<dbReference type="SUPFAM" id="SSF53448">
    <property type="entry name" value="Nucleotide-diphospho-sugar transferases"/>
    <property type="match status" value="1"/>
</dbReference>
<evidence type="ECO:0000313" key="21">
    <source>
        <dbReference type="Proteomes" id="UP001176940"/>
    </source>
</evidence>
<dbReference type="EMBL" id="CAUEEQ010036360">
    <property type="protein sequence ID" value="CAJ0953225.1"/>
    <property type="molecule type" value="Genomic_DNA"/>
</dbReference>
<keyword evidence="6" id="KW-0808">Transferase</keyword>
<keyword evidence="8" id="KW-0443">Lipid metabolism</keyword>
<keyword evidence="5" id="KW-0328">Glycosyltransferase</keyword>
<evidence type="ECO:0000256" key="10">
    <source>
        <dbReference type="ARBA" id="ARBA00039051"/>
    </source>
</evidence>
<comment type="catalytic activity">
    <reaction evidence="16">
        <text>a beta-D-Gal-(1-&gt;4)-beta-D-Glc-(1&lt;-&gt;1)-Cer(d18:1(4E)) + UDP-alpha-D-galactose = a globoside Gb3Cer (d18:1(4E)) + UDP + H(+)</text>
        <dbReference type="Rhea" id="RHEA:11924"/>
        <dbReference type="ChEBI" id="CHEBI:15378"/>
        <dbReference type="ChEBI" id="CHEBI:17950"/>
        <dbReference type="ChEBI" id="CHEBI:18313"/>
        <dbReference type="ChEBI" id="CHEBI:58223"/>
        <dbReference type="ChEBI" id="CHEBI:66914"/>
        <dbReference type="EC" id="2.4.1.228"/>
    </reaction>
    <physiologicalReaction direction="left-to-right" evidence="16">
        <dbReference type="Rhea" id="RHEA:11925"/>
    </physiologicalReaction>
</comment>
<comment type="subcellular location">
    <subcellularLocation>
        <location evidence="1">Golgi apparatus membrane</location>
        <topology evidence="1">Single-pass type II membrane protein</topology>
    </subcellularLocation>
</comment>
<keyword evidence="4" id="KW-0444">Lipid biosynthesis</keyword>
<feature type="transmembrane region" description="Helical" evidence="18">
    <location>
        <begin position="63"/>
        <end position="82"/>
    </location>
</feature>
<dbReference type="Proteomes" id="UP001176940">
    <property type="component" value="Unassembled WGS sequence"/>
</dbReference>
<gene>
    <name evidence="20" type="ORF">RIMI_LOCUS14232875</name>
</gene>
<evidence type="ECO:0000256" key="15">
    <source>
        <dbReference type="ARBA" id="ARBA00043186"/>
    </source>
</evidence>
<evidence type="ECO:0000256" key="8">
    <source>
        <dbReference type="ARBA" id="ARBA00023098"/>
    </source>
</evidence>
<comment type="catalytic activity">
    <reaction evidence="17">
        <text>a beta-D-Gal-(1&lt;-&gt;1')-ceramide + UDP-alpha-D-galactose = alpha-D-Gal-(1-&gt;4)-beta-D-Gal-(1&lt;-&gt;1')-Cer + UDP + H(+)</text>
        <dbReference type="Rhea" id="RHEA:60044"/>
        <dbReference type="ChEBI" id="CHEBI:15378"/>
        <dbReference type="ChEBI" id="CHEBI:58223"/>
        <dbReference type="ChEBI" id="CHEBI:66914"/>
        <dbReference type="ChEBI" id="CHEBI:143593"/>
        <dbReference type="ChEBI" id="CHEBI:143594"/>
    </reaction>
    <physiologicalReaction direction="left-to-right" evidence="17">
        <dbReference type="Rhea" id="RHEA:60045"/>
    </physiologicalReaction>
</comment>
<sequence>MLIPPIENDKPCQKVVKGQIVKIYPWVYVGGSENDNRKISNLTKNIMFSNYLSLGVKMNFKSWLMLLASFSLLTSVFLFVYLKFTSDTEEEAHLHHLPKEVTCPASIPNESDKSPTNITSGGGIFFLETSERTSPSFQVMCAVESTARANPHTKITIMMNGLKGNNQSLPQNFGISFLSCFSNVEFVPLDFKKLFSDTPLSTWYSKVERHAELVDYPTLSDACRLAILWKWGGIYLDTDFIILKNLLTITNAMALQSLYIVNGAFLTFQPRHKFIELSIKDFVKTYNYWLYGHQGPQLLTRVYKQWCGTRRLRDKNSCRGVNVLPKETFYPVDWQDWKKYFEVIEVEEIKTLLRNSYGVHLWNKKSQGQQLLKGSFLEHLQLEYCPSTNSLMKMYL</sequence>
<dbReference type="InterPro" id="IPR029044">
    <property type="entry name" value="Nucleotide-diphossugar_trans"/>
</dbReference>
<evidence type="ECO:0000256" key="3">
    <source>
        <dbReference type="ARBA" id="ARBA00009003"/>
    </source>
</evidence>
<evidence type="ECO:0000313" key="20">
    <source>
        <dbReference type="EMBL" id="CAJ0953225.1"/>
    </source>
</evidence>
<evidence type="ECO:0000256" key="4">
    <source>
        <dbReference type="ARBA" id="ARBA00022516"/>
    </source>
</evidence>
<evidence type="ECO:0000256" key="16">
    <source>
        <dbReference type="ARBA" id="ARBA00048195"/>
    </source>
</evidence>
<evidence type="ECO:0000256" key="2">
    <source>
        <dbReference type="ARBA" id="ARBA00004934"/>
    </source>
</evidence>
<dbReference type="EC" id="2.4.1.228" evidence="10"/>
<dbReference type="InterPro" id="IPR051981">
    <property type="entry name" value="Glycosyltransf_32"/>
</dbReference>
<evidence type="ECO:0000259" key="19">
    <source>
        <dbReference type="Pfam" id="PF04572"/>
    </source>
</evidence>
<keyword evidence="18" id="KW-1133">Transmembrane helix</keyword>
<evidence type="ECO:0000256" key="14">
    <source>
        <dbReference type="ARBA" id="ARBA00043154"/>
    </source>
</evidence>
<keyword evidence="7" id="KW-0333">Golgi apparatus</keyword>
<comment type="similarity">
    <text evidence="3">Belongs to the glycosyltransferase 32 family.</text>
</comment>
<reference evidence="20" key="1">
    <citation type="submission" date="2023-07" db="EMBL/GenBank/DDBJ databases">
        <authorList>
            <person name="Stuckert A."/>
        </authorList>
    </citation>
    <scope>NUCLEOTIDE SEQUENCE</scope>
</reference>
<proteinExistence type="inferred from homology"/>
<evidence type="ECO:0000256" key="13">
    <source>
        <dbReference type="ARBA" id="ARBA00041849"/>
    </source>
</evidence>
<evidence type="ECO:0000256" key="1">
    <source>
        <dbReference type="ARBA" id="ARBA00004323"/>
    </source>
</evidence>
<evidence type="ECO:0000256" key="5">
    <source>
        <dbReference type="ARBA" id="ARBA00022676"/>
    </source>
</evidence>
<evidence type="ECO:0000256" key="17">
    <source>
        <dbReference type="ARBA" id="ARBA00049327"/>
    </source>
</evidence>
<comment type="caution">
    <text evidence="20">The sequence shown here is derived from an EMBL/GenBank/DDBJ whole genome shotgun (WGS) entry which is preliminary data.</text>
</comment>
<evidence type="ECO:0000256" key="7">
    <source>
        <dbReference type="ARBA" id="ARBA00023034"/>
    </source>
</evidence>
<evidence type="ECO:0000256" key="18">
    <source>
        <dbReference type="SAM" id="Phobius"/>
    </source>
</evidence>
<evidence type="ECO:0000256" key="9">
    <source>
        <dbReference type="ARBA" id="ARBA00023136"/>
    </source>
</evidence>
<evidence type="ECO:0000256" key="11">
    <source>
        <dbReference type="ARBA" id="ARBA00040835"/>
    </source>
</evidence>
<dbReference type="Gene3D" id="3.90.550.20">
    <property type="match status" value="1"/>
</dbReference>
<evidence type="ECO:0000256" key="6">
    <source>
        <dbReference type="ARBA" id="ARBA00022679"/>
    </source>
</evidence>
<keyword evidence="9 18" id="KW-0472">Membrane</keyword>
<dbReference type="Pfam" id="PF04488">
    <property type="entry name" value="Gly_transf_sug"/>
    <property type="match status" value="1"/>
</dbReference>
<protein>
    <recommendedName>
        <fullName evidence="11">Lactosylceramide 4-alpha-galactosyltransferase</fullName>
        <ecNumber evidence="10">2.4.1.228</ecNumber>
    </recommendedName>
    <alternativeName>
        <fullName evidence="15">Alpha-1,4-N-acetylglucosaminyltransferase</fullName>
    </alternativeName>
    <alternativeName>
        <fullName evidence="13">Alpha-1,4-galactosyltransferase</fullName>
    </alternativeName>
    <alternativeName>
        <fullName evidence="14">Globotriaosylceramide synthase</fullName>
    </alternativeName>
    <alternativeName>
        <fullName evidence="12">UDP-galactose:beta-D-galactosyl-beta1-R 4-alpha-D-galactosyltransferase</fullName>
    </alternativeName>
</protein>
<keyword evidence="18" id="KW-0812">Transmembrane</keyword>
<name>A0ABN9M014_9NEOB</name>
<accession>A0ABN9M014</accession>
<dbReference type="PANTHER" id="PTHR12042:SF17">
    <property type="entry name" value="LACTOSYLCERAMIDE 4-ALPHA-GALACTOSYLTRANSFERASE"/>
    <property type="match status" value="1"/>
</dbReference>
<organism evidence="20 21">
    <name type="scientific">Ranitomeya imitator</name>
    <name type="common">mimic poison frog</name>
    <dbReference type="NCBI Taxonomy" id="111125"/>
    <lineage>
        <taxon>Eukaryota</taxon>
        <taxon>Metazoa</taxon>
        <taxon>Chordata</taxon>
        <taxon>Craniata</taxon>
        <taxon>Vertebrata</taxon>
        <taxon>Euteleostomi</taxon>
        <taxon>Amphibia</taxon>
        <taxon>Batrachia</taxon>
        <taxon>Anura</taxon>
        <taxon>Neobatrachia</taxon>
        <taxon>Hyloidea</taxon>
        <taxon>Dendrobatidae</taxon>
        <taxon>Dendrobatinae</taxon>
        <taxon>Ranitomeya</taxon>
    </lineage>
</organism>
<dbReference type="InterPro" id="IPR007577">
    <property type="entry name" value="GlycoTrfase_DXD_sugar-bd_CS"/>
</dbReference>
<evidence type="ECO:0000256" key="12">
    <source>
        <dbReference type="ARBA" id="ARBA00041556"/>
    </source>
</evidence>
<feature type="domain" description="Alpha 1,4-glycosyltransferase" evidence="19">
    <location>
        <begin position="268"/>
        <end position="391"/>
    </location>
</feature>
<dbReference type="Pfam" id="PF04572">
    <property type="entry name" value="Gb3_synth"/>
    <property type="match status" value="1"/>
</dbReference>
<dbReference type="PANTHER" id="PTHR12042">
    <property type="entry name" value="LACTOSYLCERAMIDE 4-ALPHA-GALACTOSYLTRANSFERASE ALPHA- 1,4-GALACTOSYLTRANSFERASE"/>
    <property type="match status" value="1"/>
</dbReference>